<dbReference type="EMBL" id="CAACVJ010000036">
    <property type="protein sequence ID" value="VEP12051.1"/>
    <property type="molecule type" value="Genomic_DNA"/>
</dbReference>
<comment type="catalytic activity">
    <reaction evidence="1">
        <text>a beta-lactam + H2O = a substituted beta-amino acid</text>
        <dbReference type="Rhea" id="RHEA:20401"/>
        <dbReference type="ChEBI" id="CHEBI:15377"/>
        <dbReference type="ChEBI" id="CHEBI:35627"/>
        <dbReference type="ChEBI" id="CHEBI:140347"/>
        <dbReference type="EC" id="3.5.2.6"/>
    </reaction>
</comment>
<organism evidence="14 15">
    <name type="scientific">Hyella patelloides LEGE 07179</name>
    <dbReference type="NCBI Taxonomy" id="945734"/>
    <lineage>
        <taxon>Bacteria</taxon>
        <taxon>Bacillati</taxon>
        <taxon>Cyanobacteriota</taxon>
        <taxon>Cyanophyceae</taxon>
        <taxon>Pleurocapsales</taxon>
        <taxon>Hyellaceae</taxon>
        <taxon>Hyella</taxon>
    </lineage>
</organism>
<name>A0A563VKV6_9CYAN</name>
<proteinExistence type="inferred from homology"/>
<dbReference type="InterPro" id="IPR036866">
    <property type="entry name" value="RibonucZ/Hydroxyglut_hydro"/>
</dbReference>
<dbReference type="AlphaFoldDB" id="A0A563VKV6"/>
<evidence type="ECO:0000256" key="8">
    <source>
        <dbReference type="ARBA" id="ARBA00022764"/>
    </source>
</evidence>
<protein>
    <recommendedName>
        <fullName evidence="5">beta-lactamase</fullName>
        <ecNumber evidence="5">3.5.2.6</ecNumber>
    </recommendedName>
</protein>
<comment type="subcellular location">
    <subcellularLocation>
        <location evidence="3">Periplasm</location>
    </subcellularLocation>
</comment>
<evidence type="ECO:0000256" key="10">
    <source>
        <dbReference type="ARBA" id="ARBA00022833"/>
    </source>
</evidence>
<reference evidence="14 15" key="1">
    <citation type="submission" date="2019-01" db="EMBL/GenBank/DDBJ databases">
        <authorList>
            <person name="Brito A."/>
        </authorList>
    </citation>
    <scope>NUCLEOTIDE SEQUENCE [LARGE SCALE GENOMIC DNA]</scope>
    <source>
        <strain evidence="14">1</strain>
    </source>
</reference>
<evidence type="ECO:0000256" key="5">
    <source>
        <dbReference type="ARBA" id="ARBA00012865"/>
    </source>
</evidence>
<dbReference type="SUPFAM" id="SSF56281">
    <property type="entry name" value="Metallo-hydrolase/oxidoreductase"/>
    <property type="match status" value="1"/>
</dbReference>
<evidence type="ECO:0000256" key="4">
    <source>
        <dbReference type="ARBA" id="ARBA00005250"/>
    </source>
</evidence>
<dbReference type="GO" id="GO:0008800">
    <property type="term" value="F:beta-lactamase activity"/>
    <property type="evidence" value="ECO:0007669"/>
    <property type="project" value="UniProtKB-EC"/>
</dbReference>
<dbReference type="InterPro" id="IPR001279">
    <property type="entry name" value="Metallo-B-lactamas"/>
</dbReference>
<dbReference type="GO" id="GO:0008270">
    <property type="term" value="F:zinc ion binding"/>
    <property type="evidence" value="ECO:0007669"/>
    <property type="project" value="InterPro"/>
</dbReference>
<keyword evidence="9 14" id="KW-0378">Hydrolase</keyword>
<keyword evidence="11" id="KW-0046">Antibiotic resistance</keyword>
<evidence type="ECO:0000313" key="14">
    <source>
        <dbReference type="EMBL" id="VEP12051.1"/>
    </source>
</evidence>
<evidence type="ECO:0000256" key="3">
    <source>
        <dbReference type="ARBA" id="ARBA00004418"/>
    </source>
</evidence>
<dbReference type="GO" id="GO:0046677">
    <property type="term" value="P:response to antibiotic"/>
    <property type="evidence" value="ECO:0007669"/>
    <property type="project" value="UniProtKB-KW"/>
</dbReference>
<dbReference type="SMART" id="SM00849">
    <property type="entry name" value="Lactamase_B"/>
    <property type="match status" value="1"/>
</dbReference>
<keyword evidence="10" id="KW-0862">Zinc</keyword>
<keyword evidence="8" id="KW-0574">Periplasm</keyword>
<keyword evidence="7 12" id="KW-0732">Signal</keyword>
<feature type="domain" description="Metallo-beta-lactamase" evidence="13">
    <location>
        <begin position="66"/>
        <end position="255"/>
    </location>
</feature>
<keyword evidence="15" id="KW-1185">Reference proteome</keyword>
<sequence>MKRSYFNFLPTKTILLTMSLAGTIMLSLSQPFNPISAQSIPTVAQTESKSENITIHNYYTSPPFEEIYYYAIETDEGLILIDTGRLLSQARYALEELQQLEKPILAILITHPHTDHFGGLPVFVEAAGDDVPIYASQITYDSIENDKRGYIENRNEQLGQDFPDPDEIPLPDFIVEDGQEFSIGGINIIAYDFPTNESDTTTTYYLPEEEVMFVGDLVNGEKTPGLFEGNTSNWLNTLRAIQQRFPDLERVYPGHTEPDRPNRLIEAQIDYIQTFQNLVSQALENDEVVDEEEKRNIADEIERLYPDYETSLLLPGLIEINIDGVAEELQGEGN</sequence>
<comment type="cofactor">
    <cofactor evidence="2">
        <name>Zn(2+)</name>
        <dbReference type="ChEBI" id="CHEBI:29105"/>
    </cofactor>
</comment>
<evidence type="ECO:0000256" key="7">
    <source>
        <dbReference type="ARBA" id="ARBA00022729"/>
    </source>
</evidence>
<keyword evidence="6" id="KW-0479">Metal-binding</keyword>
<evidence type="ECO:0000256" key="1">
    <source>
        <dbReference type="ARBA" id="ARBA00001526"/>
    </source>
</evidence>
<evidence type="ECO:0000256" key="2">
    <source>
        <dbReference type="ARBA" id="ARBA00001947"/>
    </source>
</evidence>
<evidence type="ECO:0000313" key="15">
    <source>
        <dbReference type="Proteomes" id="UP000320055"/>
    </source>
</evidence>
<evidence type="ECO:0000256" key="9">
    <source>
        <dbReference type="ARBA" id="ARBA00022801"/>
    </source>
</evidence>
<dbReference type="PANTHER" id="PTHR42951">
    <property type="entry name" value="METALLO-BETA-LACTAMASE DOMAIN-CONTAINING"/>
    <property type="match status" value="1"/>
</dbReference>
<comment type="similarity">
    <text evidence="4">Belongs to the metallo-beta-lactamase superfamily. Class-B beta-lactamase family.</text>
</comment>
<evidence type="ECO:0000259" key="13">
    <source>
        <dbReference type="SMART" id="SM00849"/>
    </source>
</evidence>
<dbReference type="InterPro" id="IPR050855">
    <property type="entry name" value="NDM-1-like"/>
</dbReference>
<dbReference type="GO" id="GO:0042597">
    <property type="term" value="C:periplasmic space"/>
    <property type="evidence" value="ECO:0007669"/>
    <property type="project" value="UniProtKB-SubCell"/>
</dbReference>
<gene>
    <name evidence="14" type="ORF">H1P_1300011</name>
</gene>
<feature type="signal peptide" evidence="12">
    <location>
        <begin position="1"/>
        <end position="29"/>
    </location>
</feature>
<evidence type="ECO:0000256" key="11">
    <source>
        <dbReference type="ARBA" id="ARBA00023251"/>
    </source>
</evidence>
<dbReference type="InterPro" id="IPR001018">
    <property type="entry name" value="Beta-lactamase_class-B_CS"/>
</dbReference>
<dbReference type="RefSeq" id="WP_144869875.1">
    <property type="nucleotide sequence ID" value="NZ_LR213883.1"/>
</dbReference>
<dbReference type="Pfam" id="PF00753">
    <property type="entry name" value="Lactamase_B"/>
    <property type="match status" value="1"/>
</dbReference>
<dbReference type="OrthoDB" id="333278at2"/>
<feature type="chain" id="PRO_5022045995" description="beta-lactamase" evidence="12">
    <location>
        <begin position="30"/>
        <end position="334"/>
    </location>
</feature>
<evidence type="ECO:0000256" key="6">
    <source>
        <dbReference type="ARBA" id="ARBA00022723"/>
    </source>
</evidence>
<dbReference type="Gene3D" id="3.60.15.10">
    <property type="entry name" value="Ribonuclease Z/Hydroxyacylglutathione hydrolase-like"/>
    <property type="match status" value="1"/>
</dbReference>
<dbReference type="GO" id="GO:0017001">
    <property type="term" value="P:antibiotic catabolic process"/>
    <property type="evidence" value="ECO:0007669"/>
    <property type="project" value="InterPro"/>
</dbReference>
<evidence type="ECO:0000256" key="12">
    <source>
        <dbReference type="SAM" id="SignalP"/>
    </source>
</evidence>
<dbReference type="PROSITE" id="PS00743">
    <property type="entry name" value="BETA_LACTAMASE_B_1"/>
    <property type="match status" value="1"/>
</dbReference>
<dbReference type="Proteomes" id="UP000320055">
    <property type="component" value="Unassembled WGS sequence"/>
</dbReference>
<accession>A0A563VKV6</accession>
<dbReference type="EC" id="3.5.2.6" evidence="5"/>